<dbReference type="SFLD" id="SFLDG00358">
    <property type="entry name" value="Main_(cytGST)"/>
    <property type="match status" value="1"/>
</dbReference>
<dbReference type="RefSeq" id="WP_133545055.1">
    <property type="nucleotide sequence ID" value="NZ_SNYQ01000005.1"/>
</dbReference>
<dbReference type="AlphaFoldDB" id="A0A4R6V888"/>
<evidence type="ECO:0000256" key="4">
    <source>
        <dbReference type="RuleBase" id="RU003494"/>
    </source>
</evidence>
<dbReference type="EMBL" id="SNYQ01000005">
    <property type="protein sequence ID" value="TDQ57445.1"/>
    <property type="molecule type" value="Genomic_DNA"/>
</dbReference>
<organism evidence="7 8">
    <name type="scientific">Mesocricetibacter intestinalis</name>
    <dbReference type="NCBI Taxonomy" id="1521930"/>
    <lineage>
        <taxon>Bacteria</taxon>
        <taxon>Pseudomonadati</taxon>
        <taxon>Pseudomonadota</taxon>
        <taxon>Gammaproteobacteria</taxon>
        <taxon>Pasteurellales</taxon>
        <taxon>Pasteurellaceae</taxon>
        <taxon>Mesocricetibacter</taxon>
    </lineage>
</organism>
<dbReference type="PROSITE" id="PS50405">
    <property type="entry name" value="GST_CTER"/>
    <property type="match status" value="1"/>
</dbReference>
<dbReference type="OrthoDB" id="9810080at2"/>
<dbReference type="EC" id="2.5.1.18" evidence="1"/>
<dbReference type="GO" id="GO:0004364">
    <property type="term" value="F:glutathione transferase activity"/>
    <property type="evidence" value="ECO:0007669"/>
    <property type="project" value="UniProtKB-EC"/>
</dbReference>
<feature type="domain" description="GST C-terminal" evidence="6">
    <location>
        <begin position="87"/>
        <end position="205"/>
    </location>
</feature>
<dbReference type="SFLD" id="SFLDG01150">
    <property type="entry name" value="Main.1:_Beta-like"/>
    <property type="match status" value="1"/>
</dbReference>
<accession>A0A4R6V888</accession>
<dbReference type="InterPro" id="IPR036282">
    <property type="entry name" value="Glutathione-S-Trfase_C_sf"/>
</dbReference>
<reference evidence="7 8" key="1">
    <citation type="submission" date="2019-03" db="EMBL/GenBank/DDBJ databases">
        <title>Genomic Encyclopedia of Type Strains, Phase IV (KMG-IV): sequencing the most valuable type-strain genomes for metagenomic binning, comparative biology and taxonomic classification.</title>
        <authorList>
            <person name="Goeker M."/>
        </authorList>
    </citation>
    <scope>NUCLEOTIDE SEQUENCE [LARGE SCALE GENOMIC DNA]</scope>
    <source>
        <strain evidence="7 8">DSM 28403</strain>
    </source>
</reference>
<name>A0A4R6V888_9PAST</name>
<dbReference type="SUPFAM" id="SSF52833">
    <property type="entry name" value="Thioredoxin-like"/>
    <property type="match status" value="1"/>
</dbReference>
<dbReference type="InterPro" id="IPR004046">
    <property type="entry name" value="GST_C"/>
</dbReference>
<protein>
    <recommendedName>
        <fullName evidence="1">glutathione transferase</fullName>
        <ecNumber evidence="1">2.5.1.18</ecNumber>
    </recommendedName>
</protein>
<dbReference type="CDD" id="cd03046">
    <property type="entry name" value="GST_N_GTT1_like"/>
    <property type="match status" value="1"/>
</dbReference>
<dbReference type="SUPFAM" id="SSF47616">
    <property type="entry name" value="GST C-terminal domain-like"/>
    <property type="match status" value="1"/>
</dbReference>
<dbReference type="Proteomes" id="UP000295657">
    <property type="component" value="Unassembled WGS sequence"/>
</dbReference>
<evidence type="ECO:0000259" key="5">
    <source>
        <dbReference type="PROSITE" id="PS50404"/>
    </source>
</evidence>
<dbReference type="CDD" id="cd03189">
    <property type="entry name" value="GST_C_GTT1_like"/>
    <property type="match status" value="1"/>
</dbReference>
<evidence type="ECO:0000313" key="7">
    <source>
        <dbReference type="EMBL" id="TDQ57445.1"/>
    </source>
</evidence>
<dbReference type="PANTHER" id="PTHR44051:SF9">
    <property type="entry name" value="GLUTATHIONE S-TRANSFERASE 1"/>
    <property type="match status" value="1"/>
</dbReference>
<evidence type="ECO:0000313" key="8">
    <source>
        <dbReference type="Proteomes" id="UP000295657"/>
    </source>
</evidence>
<dbReference type="Gene3D" id="3.40.30.10">
    <property type="entry name" value="Glutaredoxin"/>
    <property type="match status" value="1"/>
</dbReference>
<comment type="catalytic activity">
    <reaction evidence="3">
        <text>RX + glutathione = an S-substituted glutathione + a halide anion + H(+)</text>
        <dbReference type="Rhea" id="RHEA:16437"/>
        <dbReference type="ChEBI" id="CHEBI:15378"/>
        <dbReference type="ChEBI" id="CHEBI:16042"/>
        <dbReference type="ChEBI" id="CHEBI:17792"/>
        <dbReference type="ChEBI" id="CHEBI:57925"/>
        <dbReference type="ChEBI" id="CHEBI:90779"/>
        <dbReference type="EC" id="2.5.1.18"/>
    </reaction>
</comment>
<proteinExistence type="inferred from homology"/>
<evidence type="ECO:0000256" key="1">
    <source>
        <dbReference type="ARBA" id="ARBA00012452"/>
    </source>
</evidence>
<dbReference type="InterPro" id="IPR036249">
    <property type="entry name" value="Thioredoxin-like_sf"/>
</dbReference>
<dbReference type="InterPro" id="IPR040079">
    <property type="entry name" value="Glutathione_S-Trfase"/>
</dbReference>
<dbReference type="Pfam" id="PF00043">
    <property type="entry name" value="GST_C"/>
    <property type="match status" value="1"/>
</dbReference>
<comment type="caution">
    <text evidence="7">The sequence shown here is derived from an EMBL/GenBank/DDBJ whole genome shotgun (WGS) entry which is preliminary data.</text>
</comment>
<dbReference type="SFLD" id="SFLDS00019">
    <property type="entry name" value="Glutathione_Transferase_(cytos"/>
    <property type="match status" value="1"/>
</dbReference>
<evidence type="ECO:0000259" key="6">
    <source>
        <dbReference type="PROSITE" id="PS50405"/>
    </source>
</evidence>
<dbReference type="InterPro" id="IPR004045">
    <property type="entry name" value="Glutathione_S-Trfase_N"/>
</dbReference>
<dbReference type="FunFam" id="3.40.30.10:FF:000156">
    <property type="entry name" value="Glutathione S-transferase 1"/>
    <property type="match status" value="1"/>
</dbReference>
<dbReference type="PROSITE" id="PS50404">
    <property type="entry name" value="GST_NTER"/>
    <property type="match status" value="1"/>
</dbReference>
<evidence type="ECO:0000256" key="3">
    <source>
        <dbReference type="ARBA" id="ARBA00047960"/>
    </source>
</evidence>
<dbReference type="Pfam" id="PF02798">
    <property type="entry name" value="GST_N"/>
    <property type="match status" value="1"/>
</dbReference>
<dbReference type="GO" id="GO:0005737">
    <property type="term" value="C:cytoplasm"/>
    <property type="evidence" value="ECO:0007669"/>
    <property type="project" value="UniProtKB-ARBA"/>
</dbReference>
<sequence length="205" mass="23453">MIRLYNLENSRSQRIAWLLEELGISYQVEEFKRDPVTRLAPQALRAIHPLGKSPLISDEGIVVAESGAIVEYLLTRYAKGRLRPTAEQPAYAQYLHWLHYAEGSAMAAFVMKYLAEGKAAVFCENQFELHMSYIETSLKDKHWLLGDEFSAADIMMSFPLQFALLFVKQGQYPNIERFVTQVEKHPSYCKACKRVGELHLPQLNG</sequence>
<evidence type="ECO:0000256" key="2">
    <source>
        <dbReference type="ARBA" id="ARBA00022679"/>
    </source>
</evidence>
<comment type="similarity">
    <text evidence="4">Belongs to the GST superfamily.</text>
</comment>
<dbReference type="InterPro" id="IPR010987">
    <property type="entry name" value="Glutathione-S-Trfase_C-like"/>
</dbReference>
<feature type="domain" description="GST N-terminal" evidence="5">
    <location>
        <begin position="1"/>
        <end position="81"/>
    </location>
</feature>
<keyword evidence="8" id="KW-1185">Reference proteome</keyword>
<dbReference type="Gene3D" id="1.20.1050.10">
    <property type="match status" value="1"/>
</dbReference>
<dbReference type="PANTHER" id="PTHR44051">
    <property type="entry name" value="GLUTATHIONE S-TRANSFERASE-RELATED"/>
    <property type="match status" value="1"/>
</dbReference>
<dbReference type="GO" id="GO:0004601">
    <property type="term" value="F:peroxidase activity"/>
    <property type="evidence" value="ECO:0007669"/>
    <property type="project" value="UniProtKB-ARBA"/>
</dbReference>
<keyword evidence="2 7" id="KW-0808">Transferase</keyword>
<gene>
    <name evidence="7" type="ORF">EDC45_1508</name>
</gene>